<dbReference type="Proteomes" id="UP000035462">
    <property type="component" value="Unassembled WGS sequence"/>
</dbReference>
<evidence type="ECO:0000313" key="1">
    <source>
        <dbReference type="EMBL" id="KLE05312.1"/>
    </source>
</evidence>
<name>A0A837JCQ2_9BACT</name>
<dbReference type="EMBL" id="JAIT01000033">
    <property type="protein sequence ID" value="KLE05312.1"/>
    <property type="molecule type" value="Genomic_DNA"/>
</dbReference>
<reference evidence="1 2" key="1">
    <citation type="submission" date="2014-01" db="EMBL/GenBank/DDBJ databases">
        <title>Development of a Comparative Genomic Fingerprinting Assay for High Resolution Genotyping of Arcobacter butzleri.</title>
        <authorList>
            <person name="Webb A.L."/>
            <person name="Inglis G.D."/>
            <person name="Kruczkiewicz P."/>
            <person name="Selinger L.B."/>
            <person name="Taboada E.N."/>
        </authorList>
    </citation>
    <scope>NUCLEOTIDE SEQUENCE [LARGE SCALE GENOMIC DNA]</scope>
    <source>
        <strain evidence="1 2">L352</strain>
    </source>
</reference>
<protein>
    <recommendedName>
        <fullName evidence="3">Protein CR006 P-loop domain-containing protein</fullName>
    </recommendedName>
</protein>
<proteinExistence type="predicted"/>
<dbReference type="Gene3D" id="3.40.50.300">
    <property type="entry name" value="P-loop containing nucleotide triphosphate hydrolases"/>
    <property type="match status" value="1"/>
</dbReference>
<evidence type="ECO:0008006" key="3">
    <source>
        <dbReference type="Google" id="ProtNLM"/>
    </source>
</evidence>
<dbReference type="SUPFAM" id="SSF52540">
    <property type="entry name" value="P-loop containing nucleoside triphosphate hydrolases"/>
    <property type="match status" value="1"/>
</dbReference>
<gene>
    <name evidence="1" type="ORF">AF77_05135</name>
</gene>
<dbReference type="AlphaFoldDB" id="A0A837JCQ2"/>
<comment type="caution">
    <text evidence="1">The sequence shown here is derived from an EMBL/GenBank/DDBJ whole genome shotgun (WGS) entry which is preliminary data.</text>
</comment>
<dbReference type="InterPro" id="IPR027417">
    <property type="entry name" value="P-loop_NTPase"/>
</dbReference>
<accession>A0A837JCQ2</accession>
<dbReference type="RefSeq" id="WP_046994779.1">
    <property type="nucleotide sequence ID" value="NZ_JAIT01000033.1"/>
</dbReference>
<evidence type="ECO:0000313" key="2">
    <source>
        <dbReference type="Proteomes" id="UP000035462"/>
    </source>
</evidence>
<organism evidence="1 2">
    <name type="scientific">Aliarcobacter butzleri L352</name>
    <dbReference type="NCBI Taxonomy" id="1447260"/>
    <lineage>
        <taxon>Bacteria</taxon>
        <taxon>Pseudomonadati</taxon>
        <taxon>Campylobacterota</taxon>
        <taxon>Epsilonproteobacteria</taxon>
        <taxon>Campylobacterales</taxon>
        <taxon>Arcobacteraceae</taxon>
        <taxon>Aliarcobacter</taxon>
    </lineage>
</organism>
<sequence>MQELNVNFENCYGINKLDIKFDFRNSKIKNIYAPNGFMKSSFAKVFIDLSKNRLPKDEIYPDREPVCNVKDENENELIPDNIFVIESYSDTFKSSKISTLLVNEDLKREYDEIYSILEEKNKVIITNLSRNSGISKINIEKEILSLQINSAQTILDFFEFIKTDIEAMSSPFIEDVKYSIIFNDKVEKFFEDPNMKDNLQEYIDKYNNLIEESEYLQRNFTHNNVSTISNTLTKNGFFSVLNKLKLKKNSGDYIEIATEEELQDLINIEKEQILTNPELKSIFEKIDVALEKNAELRNFRKLIENKPELIVRLNNFRLLKIDLWMSYLKETEGLISELLEFYNTSKNRLKDIIDEAKIQETEWKLVVDQFNNKFNVPFKLKVENQKDVILNNESPNIKFIYHSRGDIKEIDDNKLKSVLSTGEKRALYILNLIFEIEVRKNSGEETLLIIDDIADSFDYKNKYAIIEYLKEILESDVFHMIILTHNFDFFRTVHSRLNINRDDCFMTLKNDSKIKLVKAGYLKNVFNYWKTQINRNKSILIASIPFVRNLIEYTLGEDSQEYKTLTSLLHIKKDRTNPLQDTDSLELNHLQNIFCSILTNQTFNFGNITKIKDVVYLEAERISRLSENNDLENKIAISIAIRLKSEEYMIRVINDDNFLNTIESNQTFELYNEYKRRNPMSSNLKYLAQVNLMTPENIHLNSFMYEPILDMSDRHLIDLFNSIKNL</sequence>